<sequence length="301" mass="34753">MTIHNKKVKIEYECNLCRKTRVIYVDPTLHSEVDSKGYTEYVDLHNCADSKLNAIILYVDKSLTVRSQVPVKLGTDARTEQITSFNIPTPQKVDLSTKKISKLKSFKGKNLKTIEINDRLRQSKFVLDGSQGVEVESNSELGYIDIKAQINKQIELERAKEWLSKLASILEAIILLDEEMLSYLILYLDPNLEKNPSTDEILELDLILHAKSAYPHSTLKFYSVFRRQWNNIIDTLTFKNFSNYEKIITHCIGNQHKTLLDVYQQKLAKNISFEDFITIVNELSQLGFLNIEKIEFITITD</sequence>
<protein>
    <submittedName>
        <fullName evidence="1">Uncharacterized protein</fullName>
    </submittedName>
</protein>
<reference evidence="1" key="1">
    <citation type="journal article" date="2022" name="Nat. Microbiol.">
        <title>Unique mobile elements and scalable gene flow at the prokaryote-eukaryote boundary revealed by circularized Asgard archaea genomes.</title>
        <authorList>
            <person name="Wu F."/>
            <person name="Speth D.R."/>
            <person name="Philosof A."/>
            <person name="Cremiere A."/>
            <person name="Narayanan A."/>
            <person name="Barco R.A."/>
            <person name="Connon S.A."/>
            <person name="Amend J.P."/>
            <person name="Antoshechkin I.A."/>
            <person name="Orphan V.J."/>
        </authorList>
    </citation>
    <scope>NUCLEOTIDE SEQUENCE</scope>
    <source>
        <strain evidence="1">PM71</strain>
    </source>
</reference>
<dbReference type="EMBL" id="CP084166">
    <property type="protein sequence ID" value="UJG41348.1"/>
    <property type="molecule type" value="Genomic_DNA"/>
</dbReference>
<organism evidence="1">
    <name type="scientific">Candidatus Heimdallarchaeum aukensis</name>
    <dbReference type="NCBI Taxonomy" id="2876573"/>
    <lineage>
        <taxon>Archaea</taxon>
        <taxon>Promethearchaeati</taxon>
        <taxon>Candidatus Heimdallarchaeota</taxon>
        <taxon>Candidatus Heimdallarchaeia (ex Rinke et al. 2021) (nom. nud.)</taxon>
        <taxon>Candidatus Heimdallarchaeales</taxon>
        <taxon>Candidatus Heimdallarchaeaceae</taxon>
        <taxon>Candidatus Heimdallarchaeum</taxon>
    </lineage>
</organism>
<proteinExistence type="predicted"/>
<dbReference type="Proteomes" id="UP001201020">
    <property type="component" value="Chromosome"/>
</dbReference>
<accession>A0A9Y1BLP4</accession>
<name>A0A9Y1BLP4_9ARCH</name>
<dbReference type="AlphaFoldDB" id="A0A9Y1BLP4"/>
<evidence type="ECO:0000313" key="1">
    <source>
        <dbReference type="EMBL" id="UJG41348.1"/>
    </source>
</evidence>
<gene>
    <name evidence="1" type="ORF">K9W45_02535</name>
</gene>